<dbReference type="GO" id="GO:0055085">
    <property type="term" value="P:transmembrane transport"/>
    <property type="evidence" value="ECO:0007669"/>
    <property type="project" value="InterPro"/>
</dbReference>
<dbReference type="OrthoDB" id="42677at2"/>
<keyword evidence="6 7" id="KW-0472">Membrane</keyword>
<keyword evidence="10" id="KW-1185">Reference proteome</keyword>
<dbReference type="CDD" id="cd06261">
    <property type="entry name" value="TM_PBP2"/>
    <property type="match status" value="1"/>
</dbReference>
<keyword evidence="2 7" id="KW-0813">Transport</keyword>
<evidence type="ECO:0000256" key="2">
    <source>
        <dbReference type="ARBA" id="ARBA00022448"/>
    </source>
</evidence>
<protein>
    <submittedName>
        <fullName evidence="9">Carbohydrate ABC transporter membrane protein 2 (CUT1 family)</fullName>
    </submittedName>
</protein>
<dbReference type="PROSITE" id="PS50928">
    <property type="entry name" value="ABC_TM1"/>
    <property type="match status" value="1"/>
</dbReference>
<evidence type="ECO:0000313" key="10">
    <source>
        <dbReference type="Proteomes" id="UP000253034"/>
    </source>
</evidence>
<evidence type="ECO:0000256" key="3">
    <source>
        <dbReference type="ARBA" id="ARBA00022475"/>
    </source>
</evidence>
<dbReference type="InterPro" id="IPR000515">
    <property type="entry name" value="MetI-like"/>
</dbReference>
<evidence type="ECO:0000259" key="8">
    <source>
        <dbReference type="PROSITE" id="PS50928"/>
    </source>
</evidence>
<dbReference type="Pfam" id="PF00528">
    <property type="entry name" value="BPD_transp_1"/>
    <property type="match status" value="1"/>
</dbReference>
<name>A0A369BAD4_9FIRM</name>
<accession>A0A369BAD4</accession>
<keyword evidence="5 7" id="KW-1133">Transmembrane helix</keyword>
<feature type="transmembrane region" description="Helical" evidence="7">
    <location>
        <begin position="73"/>
        <end position="97"/>
    </location>
</feature>
<proteinExistence type="inferred from homology"/>
<feature type="transmembrane region" description="Helical" evidence="7">
    <location>
        <begin position="109"/>
        <end position="129"/>
    </location>
</feature>
<keyword evidence="4 7" id="KW-0812">Transmembrane</keyword>
<feature type="transmembrane region" description="Helical" evidence="7">
    <location>
        <begin position="13"/>
        <end position="35"/>
    </location>
</feature>
<feature type="transmembrane region" description="Helical" evidence="7">
    <location>
        <begin position="185"/>
        <end position="210"/>
    </location>
</feature>
<dbReference type="Gene3D" id="1.10.3720.10">
    <property type="entry name" value="MetI-like"/>
    <property type="match status" value="1"/>
</dbReference>
<organism evidence="9 10">
    <name type="scientific">Anaerobacterium chartisolvens</name>
    <dbReference type="NCBI Taxonomy" id="1297424"/>
    <lineage>
        <taxon>Bacteria</taxon>
        <taxon>Bacillati</taxon>
        <taxon>Bacillota</taxon>
        <taxon>Clostridia</taxon>
        <taxon>Eubacteriales</taxon>
        <taxon>Oscillospiraceae</taxon>
        <taxon>Anaerobacterium</taxon>
    </lineage>
</organism>
<dbReference type="Proteomes" id="UP000253034">
    <property type="component" value="Unassembled WGS sequence"/>
</dbReference>
<comment type="subcellular location">
    <subcellularLocation>
        <location evidence="1 7">Cell membrane</location>
        <topology evidence="1 7">Multi-pass membrane protein</topology>
    </subcellularLocation>
</comment>
<comment type="similarity">
    <text evidence="7">Belongs to the binding-protein-dependent transport system permease family.</text>
</comment>
<reference evidence="9 10" key="1">
    <citation type="submission" date="2018-07" db="EMBL/GenBank/DDBJ databases">
        <title>Genomic Encyclopedia of Type Strains, Phase IV (KMG-IV): sequencing the most valuable type-strain genomes for metagenomic binning, comparative biology and taxonomic classification.</title>
        <authorList>
            <person name="Goeker M."/>
        </authorList>
    </citation>
    <scope>NUCLEOTIDE SEQUENCE [LARGE SCALE GENOMIC DNA]</scope>
    <source>
        <strain evidence="9 10">DSM 27016</strain>
    </source>
</reference>
<dbReference type="PANTHER" id="PTHR43744">
    <property type="entry name" value="ABC TRANSPORTER PERMEASE PROTEIN MG189-RELATED-RELATED"/>
    <property type="match status" value="1"/>
</dbReference>
<dbReference type="SUPFAM" id="SSF161098">
    <property type="entry name" value="MetI-like"/>
    <property type="match status" value="1"/>
</dbReference>
<evidence type="ECO:0000256" key="1">
    <source>
        <dbReference type="ARBA" id="ARBA00004651"/>
    </source>
</evidence>
<sequence>MTNDIIRVRLGKIIVYIVLLLWLVLTVYPLIFTLLSSLKSQNDLFSNVFGLPKKIMFQNYYDLFVVKKIQNNILHSLFISCSTIGIQIVICSMAAFVLSRFKFKFSNALLIFFMAGILIPQQSVLIPITLMAKTFNGFNNYLFMIIIYVAFGVPNFVFITTGFMKGLPREMEEAALIDGCSLPRIFWRIIMPLSIPAIASAAILSFFGAWNDLILALILLKNDAMQTISLGLISFTNEQFSNYTGQFAAVIVSIVPTLVLYFILQKQIMKGMTAGAVKG</sequence>
<comment type="caution">
    <text evidence="9">The sequence shown here is derived from an EMBL/GenBank/DDBJ whole genome shotgun (WGS) entry which is preliminary data.</text>
</comment>
<evidence type="ECO:0000313" key="9">
    <source>
        <dbReference type="EMBL" id="RCX17526.1"/>
    </source>
</evidence>
<evidence type="ECO:0000256" key="5">
    <source>
        <dbReference type="ARBA" id="ARBA00022989"/>
    </source>
</evidence>
<feature type="transmembrane region" description="Helical" evidence="7">
    <location>
        <begin position="243"/>
        <end position="264"/>
    </location>
</feature>
<evidence type="ECO:0000256" key="7">
    <source>
        <dbReference type="RuleBase" id="RU363032"/>
    </source>
</evidence>
<dbReference type="PANTHER" id="PTHR43744:SF12">
    <property type="entry name" value="ABC TRANSPORTER PERMEASE PROTEIN MG189-RELATED"/>
    <property type="match status" value="1"/>
</dbReference>
<dbReference type="GO" id="GO:0005886">
    <property type="term" value="C:plasma membrane"/>
    <property type="evidence" value="ECO:0007669"/>
    <property type="project" value="UniProtKB-SubCell"/>
</dbReference>
<dbReference type="RefSeq" id="WP_114297244.1">
    <property type="nucleotide sequence ID" value="NZ_QPJT01000007.1"/>
</dbReference>
<feature type="domain" description="ABC transmembrane type-1" evidence="8">
    <location>
        <begin position="73"/>
        <end position="264"/>
    </location>
</feature>
<dbReference type="InterPro" id="IPR035906">
    <property type="entry name" value="MetI-like_sf"/>
</dbReference>
<dbReference type="EMBL" id="QPJT01000007">
    <property type="protein sequence ID" value="RCX17526.1"/>
    <property type="molecule type" value="Genomic_DNA"/>
</dbReference>
<evidence type="ECO:0000256" key="6">
    <source>
        <dbReference type="ARBA" id="ARBA00023136"/>
    </source>
</evidence>
<keyword evidence="3" id="KW-1003">Cell membrane</keyword>
<dbReference type="AlphaFoldDB" id="A0A369BAD4"/>
<gene>
    <name evidence="9" type="ORF">DFR58_10772</name>
</gene>
<evidence type="ECO:0000256" key="4">
    <source>
        <dbReference type="ARBA" id="ARBA00022692"/>
    </source>
</evidence>
<feature type="transmembrane region" description="Helical" evidence="7">
    <location>
        <begin position="141"/>
        <end position="164"/>
    </location>
</feature>